<keyword evidence="2" id="KW-1185">Reference proteome</keyword>
<accession>A0A8S1DUL9</accession>
<dbReference type="AlphaFoldDB" id="A0A8S1DUL9"/>
<dbReference type="Proteomes" id="UP000494165">
    <property type="component" value="Unassembled WGS sequence"/>
</dbReference>
<sequence length="94" mass="10468">MCNLRATVREKKVVGYAVKPGRLTLTDARLNGCACLCRELRRRKSSHQIPCEKRAKRWAATSRRDDSSFCSDRLAGRSGGWTPAAVATFPLARC</sequence>
<name>A0A8S1DUL9_9INSE</name>
<protein>
    <submittedName>
        <fullName evidence="1">Uncharacterized protein</fullName>
    </submittedName>
</protein>
<organism evidence="1 2">
    <name type="scientific">Cloeon dipterum</name>
    <dbReference type="NCBI Taxonomy" id="197152"/>
    <lineage>
        <taxon>Eukaryota</taxon>
        <taxon>Metazoa</taxon>
        <taxon>Ecdysozoa</taxon>
        <taxon>Arthropoda</taxon>
        <taxon>Hexapoda</taxon>
        <taxon>Insecta</taxon>
        <taxon>Pterygota</taxon>
        <taxon>Palaeoptera</taxon>
        <taxon>Ephemeroptera</taxon>
        <taxon>Pisciforma</taxon>
        <taxon>Baetidae</taxon>
        <taxon>Cloeon</taxon>
    </lineage>
</organism>
<dbReference type="EMBL" id="CADEPI010000596">
    <property type="protein sequence ID" value="CAB3387614.1"/>
    <property type="molecule type" value="Genomic_DNA"/>
</dbReference>
<gene>
    <name evidence="1" type="ORF">CLODIP_2_CD10261</name>
</gene>
<evidence type="ECO:0000313" key="2">
    <source>
        <dbReference type="Proteomes" id="UP000494165"/>
    </source>
</evidence>
<evidence type="ECO:0000313" key="1">
    <source>
        <dbReference type="EMBL" id="CAB3387614.1"/>
    </source>
</evidence>
<reference evidence="1 2" key="1">
    <citation type="submission" date="2020-04" db="EMBL/GenBank/DDBJ databases">
        <authorList>
            <person name="Alioto T."/>
            <person name="Alioto T."/>
            <person name="Gomez Garrido J."/>
        </authorList>
    </citation>
    <scope>NUCLEOTIDE SEQUENCE [LARGE SCALE GENOMIC DNA]</scope>
</reference>
<comment type="caution">
    <text evidence="1">The sequence shown here is derived from an EMBL/GenBank/DDBJ whole genome shotgun (WGS) entry which is preliminary data.</text>
</comment>
<proteinExistence type="predicted"/>